<dbReference type="STRING" id="685588.A0A067S8T9"/>
<gene>
    <name evidence="3" type="ORF">GALMADRAFT_161694</name>
</gene>
<feature type="transmembrane region" description="Helical" evidence="2">
    <location>
        <begin position="246"/>
        <end position="268"/>
    </location>
</feature>
<evidence type="ECO:0000313" key="4">
    <source>
        <dbReference type="Proteomes" id="UP000027222"/>
    </source>
</evidence>
<proteinExistence type="predicted"/>
<evidence type="ECO:0000256" key="2">
    <source>
        <dbReference type="SAM" id="Phobius"/>
    </source>
</evidence>
<feature type="region of interest" description="Disordered" evidence="1">
    <location>
        <begin position="143"/>
        <end position="174"/>
    </location>
</feature>
<keyword evidence="2" id="KW-0812">Transmembrane</keyword>
<evidence type="ECO:0000256" key="1">
    <source>
        <dbReference type="SAM" id="MobiDB-lite"/>
    </source>
</evidence>
<dbReference type="OrthoDB" id="3052647at2759"/>
<organism evidence="3 4">
    <name type="scientific">Galerina marginata (strain CBS 339.88)</name>
    <dbReference type="NCBI Taxonomy" id="685588"/>
    <lineage>
        <taxon>Eukaryota</taxon>
        <taxon>Fungi</taxon>
        <taxon>Dikarya</taxon>
        <taxon>Basidiomycota</taxon>
        <taxon>Agaricomycotina</taxon>
        <taxon>Agaricomycetes</taxon>
        <taxon>Agaricomycetidae</taxon>
        <taxon>Agaricales</taxon>
        <taxon>Agaricineae</taxon>
        <taxon>Strophariaceae</taxon>
        <taxon>Galerina</taxon>
    </lineage>
</organism>
<evidence type="ECO:0008006" key="5">
    <source>
        <dbReference type="Google" id="ProtNLM"/>
    </source>
</evidence>
<protein>
    <recommendedName>
        <fullName evidence="5">Mid2 domain-containing protein</fullName>
    </recommendedName>
</protein>
<reference evidence="4" key="1">
    <citation type="journal article" date="2014" name="Proc. Natl. Acad. Sci. U.S.A.">
        <title>Extensive sampling of basidiomycete genomes demonstrates inadequacy of the white-rot/brown-rot paradigm for wood decay fungi.</title>
        <authorList>
            <person name="Riley R."/>
            <person name="Salamov A.A."/>
            <person name="Brown D.W."/>
            <person name="Nagy L.G."/>
            <person name="Floudas D."/>
            <person name="Held B.W."/>
            <person name="Levasseur A."/>
            <person name="Lombard V."/>
            <person name="Morin E."/>
            <person name="Otillar R."/>
            <person name="Lindquist E.A."/>
            <person name="Sun H."/>
            <person name="LaButti K.M."/>
            <person name="Schmutz J."/>
            <person name="Jabbour D."/>
            <person name="Luo H."/>
            <person name="Baker S.E."/>
            <person name="Pisabarro A.G."/>
            <person name="Walton J.D."/>
            <person name="Blanchette R.A."/>
            <person name="Henrissat B."/>
            <person name="Martin F."/>
            <person name="Cullen D."/>
            <person name="Hibbett D.S."/>
            <person name="Grigoriev I.V."/>
        </authorList>
    </citation>
    <scope>NUCLEOTIDE SEQUENCE [LARGE SCALE GENOMIC DNA]</scope>
    <source>
        <strain evidence="4">CBS 339.88</strain>
    </source>
</reference>
<evidence type="ECO:0000313" key="3">
    <source>
        <dbReference type="EMBL" id="KDR67246.1"/>
    </source>
</evidence>
<keyword evidence="2" id="KW-0472">Membrane</keyword>
<feature type="region of interest" description="Disordered" evidence="1">
    <location>
        <begin position="386"/>
        <end position="421"/>
    </location>
</feature>
<sequence>MSSTLIYVDDTSSSIVYAGSWAPISHTGAGGSSLHQTTTAGSSLTLSYIGSPSVTLFGSIGPCVPNLAAPVYQLTMDGQTGQIIPIICNDQFQNGLSVTVAAAGPSGVNAKHIVTLTSLGGSRNLPFMFDFIEYSSFAGQSSSTDLQAKPPSTAVTAVDSATPSPTPTSFSPPMGVFSTISSQDTITRTAGSAFTNVTITQLTTINGVATSIAVVTTSTNVLTTSNPSSTSVTRDVAAVGKSRTRLVGPIVGAVLGVAVLCTILLLFLRRRRRSYRLTSKPAEGIEPFHLDQNTFPERTRASLNRPSTSTAQPSSMSPPSETDFENEKATSGSPSQAHHILAHQIPGSDLLSSSPSTNQQFFHTSLALSDTSPADTWTLSASRPQYHSGLTSLDVPPSYNSVQNPGSKIPSAPHDLAAETN</sequence>
<name>A0A067S8T9_GALM3</name>
<accession>A0A067S8T9</accession>
<dbReference type="AlphaFoldDB" id="A0A067S8T9"/>
<dbReference type="HOGENOM" id="CLU_052688_0_0_1"/>
<keyword evidence="2" id="KW-1133">Transmembrane helix</keyword>
<dbReference type="Proteomes" id="UP000027222">
    <property type="component" value="Unassembled WGS sequence"/>
</dbReference>
<keyword evidence="4" id="KW-1185">Reference proteome</keyword>
<feature type="region of interest" description="Disordered" evidence="1">
    <location>
        <begin position="287"/>
        <end position="336"/>
    </location>
</feature>
<feature type="compositionally biased region" description="Polar residues" evidence="1">
    <location>
        <begin position="291"/>
        <end position="320"/>
    </location>
</feature>
<dbReference type="EMBL" id="KL142416">
    <property type="protein sequence ID" value="KDR67246.1"/>
    <property type="molecule type" value="Genomic_DNA"/>
</dbReference>